<dbReference type="EMBL" id="CACRTV010000051">
    <property type="protein sequence ID" value="VYU37378.1"/>
    <property type="molecule type" value="Genomic_DNA"/>
</dbReference>
<dbReference type="PANTHER" id="PTHR22642">
    <property type="entry name" value="IMIDAZOLONEPROPIONASE"/>
    <property type="match status" value="1"/>
</dbReference>
<dbReference type="RefSeq" id="WP_156561429.1">
    <property type="nucleotide sequence ID" value="NZ_CACRTV010000051.1"/>
</dbReference>
<proteinExistence type="predicted"/>
<reference evidence="2" key="1">
    <citation type="submission" date="2019-11" db="EMBL/GenBank/DDBJ databases">
        <authorList>
            <person name="Feng L."/>
        </authorList>
    </citation>
    <scope>NUCLEOTIDE SEQUENCE</scope>
    <source>
        <strain evidence="2">CParaputrificumLFYP93</strain>
    </source>
</reference>
<dbReference type="InterPro" id="IPR032466">
    <property type="entry name" value="Metal_Hydrolase"/>
</dbReference>
<dbReference type="Gene3D" id="2.30.40.10">
    <property type="entry name" value="Urease, subunit C, domain 1"/>
    <property type="match status" value="1"/>
</dbReference>
<dbReference type="InterPro" id="IPR013108">
    <property type="entry name" value="Amidohydro_3"/>
</dbReference>
<dbReference type="SUPFAM" id="SSF51556">
    <property type="entry name" value="Metallo-dependent hydrolases"/>
    <property type="match status" value="1"/>
</dbReference>
<dbReference type="CDD" id="cd01300">
    <property type="entry name" value="YtcJ_like"/>
    <property type="match status" value="1"/>
</dbReference>
<organism evidence="2">
    <name type="scientific">Clostridium paraputrificum</name>
    <dbReference type="NCBI Taxonomy" id="29363"/>
    <lineage>
        <taxon>Bacteria</taxon>
        <taxon>Bacillati</taxon>
        <taxon>Bacillota</taxon>
        <taxon>Clostridia</taxon>
        <taxon>Eubacteriales</taxon>
        <taxon>Clostridiaceae</taxon>
        <taxon>Clostridium</taxon>
    </lineage>
</organism>
<dbReference type="SUPFAM" id="SSF51338">
    <property type="entry name" value="Composite domain of metallo-dependent hydrolases"/>
    <property type="match status" value="1"/>
</dbReference>
<protein>
    <submittedName>
        <fullName evidence="2">N-substituted formamide deformylase</fullName>
        <ecNumber evidence="2">3.5.1.91</ecNumber>
    </submittedName>
</protein>
<dbReference type="Gene3D" id="3.10.310.70">
    <property type="match status" value="1"/>
</dbReference>
<gene>
    <name evidence="2" type="primary">nfdA</name>
    <name evidence="2" type="ORF">CPLFYP93_02128</name>
</gene>
<dbReference type="EC" id="3.5.1.91" evidence="2"/>
<dbReference type="InterPro" id="IPR033932">
    <property type="entry name" value="YtcJ-like"/>
</dbReference>
<name>A0A6N3EC86_9CLOT</name>
<sequence length="533" mass="60268">MSNKEKLYFNGDIVTLEDDLYAEAVLIKGRKIHKLGKKEDLLKEASKDVEIINLQGKTLMPSFIDAHSHFSGYASSFTQVDLVEAVNFEEIIDAIQKFIKKNNIPAGMWIQANGYDQNYLEEKSHPTKALLDKAAPNNPLIVKHKSGHMGVLNTMAIKALEITMDTPNPEGGIIEKKDGEVTGYLEENAYINYIQSIPVVSNEEFMDSLVKAQSAYASYGITTVQEGMVVDALSDIFQYLIQAKLLKIDLIGYLDIGNSKLLKEKFANCLQRYVNHVKMGGYKTFLDGSPQGRTAWMRTPYLGKEKNYYAYGVQKDEEIESKLEKALREDMQILVHCNGDAASQQFIDQYKVAKERTHSNNNNIRPVMIHAQLLAEDQLDDLKLLEIMPSFFMAHVYYWGDIHIKNYGMERASKISLAKSAQDKGILYTFHQDAPVIEPNMLETIWCAVNRITKSGVLLGEEERVSPLDALKAVTKNAAYQYFEEDIKGTLKEGKLADLVILDKNILKVDPMKIKDIQVVETIKEGKTIFKKQ</sequence>
<dbReference type="GO" id="GO:0016810">
    <property type="term" value="F:hydrolase activity, acting on carbon-nitrogen (but not peptide) bonds"/>
    <property type="evidence" value="ECO:0007669"/>
    <property type="project" value="InterPro"/>
</dbReference>
<keyword evidence="2" id="KW-0378">Hydrolase</keyword>
<accession>A0A6N3EC86</accession>
<dbReference type="Pfam" id="PF07969">
    <property type="entry name" value="Amidohydro_3"/>
    <property type="match status" value="1"/>
</dbReference>
<dbReference type="Gene3D" id="3.20.20.140">
    <property type="entry name" value="Metal-dependent hydrolases"/>
    <property type="match status" value="1"/>
</dbReference>
<dbReference type="InterPro" id="IPR011059">
    <property type="entry name" value="Metal-dep_hydrolase_composite"/>
</dbReference>
<feature type="domain" description="Amidohydrolase 3" evidence="1">
    <location>
        <begin position="50"/>
        <end position="530"/>
    </location>
</feature>
<evidence type="ECO:0000313" key="2">
    <source>
        <dbReference type="EMBL" id="VYU37378.1"/>
    </source>
</evidence>
<evidence type="ECO:0000259" key="1">
    <source>
        <dbReference type="Pfam" id="PF07969"/>
    </source>
</evidence>
<dbReference type="PANTHER" id="PTHR22642:SF2">
    <property type="entry name" value="PROTEIN LONG AFTER FAR-RED 3"/>
    <property type="match status" value="1"/>
</dbReference>
<dbReference type="AlphaFoldDB" id="A0A6N3EC86"/>